<feature type="transmembrane region" description="Helical" evidence="1">
    <location>
        <begin position="20"/>
        <end position="44"/>
    </location>
</feature>
<name>A0ABU0XF73_9MICO</name>
<proteinExistence type="predicted"/>
<dbReference type="RefSeq" id="WP_308488700.1">
    <property type="nucleotide sequence ID" value="NZ_JAVFCB010000003.1"/>
</dbReference>
<dbReference type="Proteomes" id="UP001230289">
    <property type="component" value="Unassembled WGS sequence"/>
</dbReference>
<keyword evidence="3" id="KW-1185">Reference proteome</keyword>
<evidence type="ECO:0000313" key="3">
    <source>
        <dbReference type="Proteomes" id="UP001230289"/>
    </source>
</evidence>
<keyword evidence="1" id="KW-0812">Transmembrane</keyword>
<evidence type="ECO:0008006" key="4">
    <source>
        <dbReference type="Google" id="ProtNLM"/>
    </source>
</evidence>
<keyword evidence="1" id="KW-0472">Membrane</keyword>
<protein>
    <recommendedName>
        <fullName evidence="4">DUF4307 domain-containing protein</fullName>
    </recommendedName>
</protein>
<evidence type="ECO:0000313" key="2">
    <source>
        <dbReference type="EMBL" id="MDQ4213764.1"/>
    </source>
</evidence>
<reference evidence="2 3" key="1">
    <citation type="submission" date="2023-08" db="EMBL/GenBank/DDBJ databases">
        <title>Microbacterium sp. nov., isolated from a waste landfill.</title>
        <authorList>
            <person name="Wen W."/>
        </authorList>
    </citation>
    <scope>NUCLEOTIDE SEQUENCE [LARGE SCALE GENOMIC DNA]</scope>
    <source>
        <strain evidence="2 3">ASV81</strain>
    </source>
</reference>
<evidence type="ECO:0000256" key="1">
    <source>
        <dbReference type="SAM" id="Phobius"/>
    </source>
</evidence>
<sequence length="135" mass="14067">MSTERAVETATIGTSKRRRVRVSITISAAALAVLIVALVVIMMMNQRPSFQTVADQCGGTSAGVLVSSDGIVVNPLTSTVETLTCVVDKLLPDQTDQYTVAVASDAGVDATLHLNGYTISVVAIVGSRPAVSFTR</sequence>
<dbReference type="EMBL" id="JAVFCB010000003">
    <property type="protein sequence ID" value="MDQ4213764.1"/>
    <property type="molecule type" value="Genomic_DNA"/>
</dbReference>
<gene>
    <name evidence="2" type="ORF">RBR11_07530</name>
</gene>
<keyword evidence="1" id="KW-1133">Transmembrane helix</keyword>
<comment type="caution">
    <text evidence="2">The sequence shown here is derived from an EMBL/GenBank/DDBJ whole genome shotgun (WGS) entry which is preliminary data.</text>
</comment>
<accession>A0ABU0XF73</accession>
<organism evidence="2 3">
    <name type="scientific">Microbacterium capsulatum</name>
    <dbReference type="NCBI Taxonomy" id="3041921"/>
    <lineage>
        <taxon>Bacteria</taxon>
        <taxon>Bacillati</taxon>
        <taxon>Actinomycetota</taxon>
        <taxon>Actinomycetes</taxon>
        <taxon>Micrococcales</taxon>
        <taxon>Microbacteriaceae</taxon>
        <taxon>Microbacterium</taxon>
    </lineage>
</organism>